<gene>
    <name evidence="2" type="ORF">E2562_037541</name>
</gene>
<feature type="region of interest" description="Disordered" evidence="1">
    <location>
        <begin position="25"/>
        <end position="102"/>
    </location>
</feature>
<reference evidence="2 3" key="1">
    <citation type="submission" date="2019-11" db="EMBL/GenBank/DDBJ databases">
        <title>Whole genome sequence of Oryza granulata.</title>
        <authorList>
            <person name="Li W."/>
        </authorList>
    </citation>
    <scope>NUCLEOTIDE SEQUENCE [LARGE SCALE GENOMIC DNA]</scope>
    <source>
        <strain evidence="3">cv. Menghai</strain>
        <tissue evidence="2">Leaf</tissue>
    </source>
</reference>
<dbReference type="EMBL" id="SPHZ02000006">
    <property type="protein sequence ID" value="KAF0915628.1"/>
    <property type="molecule type" value="Genomic_DNA"/>
</dbReference>
<dbReference type="Proteomes" id="UP000479710">
    <property type="component" value="Unassembled WGS sequence"/>
</dbReference>
<dbReference type="AlphaFoldDB" id="A0A6G1DSN0"/>
<comment type="caution">
    <text evidence="2">The sequence shown here is derived from an EMBL/GenBank/DDBJ whole genome shotgun (WGS) entry which is preliminary data.</text>
</comment>
<protein>
    <submittedName>
        <fullName evidence="2">Uncharacterized protein</fullName>
    </submittedName>
</protein>
<sequence>PQGILRHLPRNNLTRFIAPALDVAGPSAADRSDVVSPVRSKPSIRRRGGRRLARPNVRTRGWRRRRLASENGAAPDGIGSLADSLDRTSSESASTRESPPEFAPPGIIYAIRISCIICVIFCSLHADMKQLH</sequence>
<keyword evidence="3" id="KW-1185">Reference proteome</keyword>
<evidence type="ECO:0000313" key="3">
    <source>
        <dbReference type="Proteomes" id="UP000479710"/>
    </source>
</evidence>
<evidence type="ECO:0000313" key="2">
    <source>
        <dbReference type="EMBL" id="KAF0915628.1"/>
    </source>
</evidence>
<feature type="compositionally biased region" description="Basic residues" evidence="1">
    <location>
        <begin position="42"/>
        <end position="53"/>
    </location>
</feature>
<feature type="non-terminal residue" evidence="2">
    <location>
        <position position="1"/>
    </location>
</feature>
<name>A0A6G1DSN0_9ORYZ</name>
<evidence type="ECO:0000256" key="1">
    <source>
        <dbReference type="SAM" id="MobiDB-lite"/>
    </source>
</evidence>
<proteinExistence type="predicted"/>
<accession>A0A6G1DSN0</accession>
<organism evidence="2 3">
    <name type="scientific">Oryza meyeriana var. granulata</name>
    <dbReference type="NCBI Taxonomy" id="110450"/>
    <lineage>
        <taxon>Eukaryota</taxon>
        <taxon>Viridiplantae</taxon>
        <taxon>Streptophyta</taxon>
        <taxon>Embryophyta</taxon>
        <taxon>Tracheophyta</taxon>
        <taxon>Spermatophyta</taxon>
        <taxon>Magnoliopsida</taxon>
        <taxon>Liliopsida</taxon>
        <taxon>Poales</taxon>
        <taxon>Poaceae</taxon>
        <taxon>BOP clade</taxon>
        <taxon>Oryzoideae</taxon>
        <taxon>Oryzeae</taxon>
        <taxon>Oryzinae</taxon>
        <taxon>Oryza</taxon>
        <taxon>Oryza meyeriana</taxon>
    </lineage>
</organism>